<dbReference type="RefSeq" id="WP_267766421.1">
    <property type="nucleotide sequence ID" value="NZ_JAPNKE010000002.1"/>
</dbReference>
<feature type="region of interest" description="Disordered" evidence="1">
    <location>
        <begin position="72"/>
        <end position="99"/>
    </location>
</feature>
<proteinExistence type="predicted"/>
<keyword evidence="3" id="KW-1185">Reference proteome</keyword>
<protein>
    <submittedName>
        <fullName evidence="2">Uncharacterized protein</fullName>
    </submittedName>
</protein>
<gene>
    <name evidence="2" type="ORF">OV079_04380</name>
</gene>
<dbReference type="AlphaFoldDB" id="A0A9X3EQH5"/>
<dbReference type="EMBL" id="JAPNKE010000002">
    <property type="protein sequence ID" value="MCY1004821.1"/>
    <property type="molecule type" value="Genomic_DNA"/>
</dbReference>
<comment type="caution">
    <text evidence="2">The sequence shown here is derived from an EMBL/GenBank/DDBJ whole genome shotgun (WGS) entry which is preliminary data.</text>
</comment>
<dbReference type="Proteomes" id="UP001150924">
    <property type="component" value="Unassembled WGS sequence"/>
</dbReference>
<accession>A0A9X3EQH5</accession>
<feature type="region of interest" description="Disordered" evidence="1">
    <location>
        <begin position="1"/>
        <end position="20"/>
    </location>
</feature>
<reference evidence="2" key="1">
    <citation type="submission" date="2022-11" db="EMBL/GenBank/DDBJ databases">
        <title>Minimal conservation of predation-associated metabolite biosynthetic gene clusters underscores biosynthetic potential of Myxococcota including descriptions for ten novel species: Archangium lansinium sp. nov., Myxococcus landrumus sp. nov., Nannocystis bai.</title>
        <authorList>
            <person name="Ahearne A."/>
            <person name="Stevens C."/>
            <person name="Phillips K."/>
        </authorList>
    </citation>
    <scope>NUCLEOTIDE SEQUENCE</scope>
    <source>
        <strain evidence="2">Na p29</strain>
    </source>
</reference>
<feature type="compositionally biased region" description="Low complexity" evidence="1">
    <location>
        <begin position="82"/>
        <end position="95"/>
    </location>
</feature>
<evidence type="ECO:0000313" key="2">
    <source>
        <dbReference type="EMBL" id="MCY1004821.1"/>
    </source>
</evidence>
<evidence type="ECO:0000256" key="1">
    <source>
        <dbReference type="SAM" id="MobiDB-lite"/>
    </source>
</evidence>
<evidence type="ECO:0000313" key="3">
    <source>
        <dbReference type="Proteomes" id="UP001150924"/>
    </source>
</evidence>
<name>A0A9X3EQH5_9BACT</name>
<organism evidence="2 3">
    <name type="scientific">Nannocystis pusilla</name>
    <dbReference type="NCBI Taxonomy" id="889268"/>
    <lineage>
        <taxon>Bacteria</taxon>
        <taxon>Pseudomonadati</taxon>
        <taxon>Myxococcota</taxon>
        <taxon>Polyangia</taxon>
        <taxon>Nannocystales</taxon>
        <taxon>Nannocystaceae</taxon>
        <taxon>Nannocystis</taxon>
    </lineage>
</organism>
<sequence length="246" mass="25775">MKAPTNHSNPDDDALDAKLRALEDIPEPWLAVGEGRTTSEAAFPDDPALREQLAPLDPAARSRMAAHALATLSAPTPPTELPRPAQAAPAEAPRPGNVVPLAPRNTRWLRWTAPLAAAAAAVLLVVFRPSGPAGDGTGAGEVRVFPALRGDEAGGAELRVTGGDHFYLQCRSDDSLEVVAVRATKAGEPANQRMLGGKPAPQDGRGQALHVLADLGRGTWEVTCGARNVQSGQFVWLGPPARLIVE</sequence>